<name>A0AAN7GS66_9PEZI</name>
<protein>
    <submittedName>
        <fullName evidence="1">Uncharacterized protein</fullName>
    </submittedName>
</protein>
<gene>
    <name evidence="1" type="ORF">QBC38DRAFT_53855</name>
</gene>
<accession>A0AAN7GS66</accession>
<evidence type="ECO:0000313" key="2">
    <source>
        <dbReference type="Proteomes" id="UP001301958"/>
    </source>
</evidence>
<comment type="caution">
    <text evidence="1">The sequence shown here is derived from an EMBL/GenBank/DDBJ whole genome shotgun (WGS) entry which is preliminary data.</text>
</comment>
<dbReference type="EMBL" id="MU865432">
    <property type="protein sequence ID" value="KAK4223278.1"/>
    <property type="molecule type" value="Genomic_DNA"/>
</dbReference>
<keyword evidence="2" id="KW-1185">Reference proteome</keyword>
<proteinExistence type="predicted"/>
<reference evidence="1" key="1">
    <citation type="journal article" date="2023" name="Mol. Phylogenet. Evol.">
        <title>Genome-scale phylogeny and comparative genomics of the fungal order Sordariales.</title>
        <authorList>
            <person name="Hensen N."/>
            <person name="Bonometti L."/>
            <person name="Westerberg I."/>
            <person name="Brannstrom I.O."/>
            <person name="Guillou S."/>
            <person name="Cros-Aarteil S."/>
            <person name="Calhoun S."/>
            <person name="Haridas S."/>
            <person name="Kuo A."/>
            <person name="Mondo S."/>
            <person name="Pangilinan J."/>
            <person name="Riley R."/>
            <person name="LaButti K."/>
            <person name="Andreopoulos B."/>
            <person name="Lipzen A."/>
            <person name="Chen C."/>
            <person name="Yan M."/>
            <person name="Daum C."/>
            <person name="Ng V."/>
            <person name="Clum A."/>
            <person name="Steindorff A."/>
            <person name="Ohm R.A."/>
            <person name="Martin F."/>
            <person name="Silar P."/>
            <person name="Natvig D.O."/>
            <person name="Lalanne C."/>
            <person name="Gautier V."/>
            <person name="Ament-Velasquez S.L."/>
            <person name="Kruys A."/>
            <person name="Hutchinson M.I."/>
            <person name="Powell A.J."/>
            <person name="Barry K."/>
            <person name="Miller A.N."/>
            <person name="Grigoriev I.V."/>
            <person name="Debuchy R."/>
            <person name="Gladieux P."/>
            <person name="Hiltunen Thoren M."/>
            <person name="Johannesson H."/>
        </authorList>
    </citation>
    <scope>NUCLEOTIDE SEQUENCE</scope>
    <source>
        <strain evidence="1">CBS 990.96</strain>
    </source>
</reference>
<dbReference type="AlphaFoldDB" id="A0AAN7GS66"/>
<organism evidence="1 2">
    <name type="scientific">Podospora fimiseda</name>
    <dbReference type="NCBI Taxonomy" id="252190"/>
    <lineage>
        <taxon>Eukaryota</taxon>
        <taxon>Fungi</taxon>
        <taxon>Dikarya</taxon>
        <taxon>Ascomycota</taxon>
        <taxon>Pezizomycotina</taxon>
        <taxon>Sordariomycetes</taxon>
        <taxon>Sordariomycetidae</taxon>
        <taxon>Sordariales</taxon>
        <taxon>Podosporaceae</taxon>
        <taxon>Podospora</taxon>
    </lineage>
</organism>
<dbReference type="Proteomes" id="UP001301958">
    <property type="component" value="Unassembled WGS sequence"/>
</dbReference>
<sequence length="224" mass="25338">MSKKHGTRCRFSPQPILQTLPLSLVLPGHPSGRGVKPVVCATPTWTWPPITRFDAGSRAIPEIPVCVHVWKGKSDPGEIFDKTHPQNMTTLLFASLSVIISSARVSLTTWHKWLAYFCLPFHPRQPADFHRQKTLDCILLGNWISHPCSMSTTTFWLRNSTAVCNLAHPCVPWLDPQTSEIYLDTREKKSRQRPYFFWGTAAASRPCRRLSVSACPLPVVRHCL</sequence>
<reference evidence="1" key="2">
    <citation type="submission" date="2023-05" db="EMBL/GenBank/DDBJ databases">
        <authorList>
            <consortium name="Lawrence Berkeley National Laboratory"/>
            <person name="Steindorff A."/>
            <person name="Hensen N."/>
            <person name="Bonometti L."/>
            <person name="Westerberg I."/>
            <person name="Brannstrom I.O."/>
            <person name="Guillou S."/>
            <person name="Cros-Aarteil S."/>
            <person name="Calhoun S."/>
            <person name="Haridas S."/>
            <person name="Kuo A."/>
            <person name="Mondo S."/>
            <person name="Pangilinan J."/>
            <person name="Riley R."/>
            <person name="Labutti K."/>
            <person name="Andreopoulos B."/>
            <person name="Lipzen A."/>
            <person name="Chen C."/>
            <person name="Yanf M."/>
            <person name="Daum C."/>
            <person name="Ng V."/>
            <person name="Clum A."/>
            <person name="Ohm R."/>
            <person name="Martin F."/>
            <person name="Silar P."/>
            <person name="Natvig D."/>
            <person name="Lalanne C."/>
            <person name="Gautier V."/>
            <person name="Ament-Velasquez S.L."/>
            <person name="Kruys A."/>
            <person name="Hutchinson M.I."/>
            <person name="Powell A.J."/>
            <person name="Barry K."/>
            <person name="Miller A.N."/>
            <person name="Grigoriev I.V."/>
            <person name="Debuchy R."/>
            <person name="Gladieux P."/>
            <person name="Thoren M.H."/>
            <person name="Johannesson H."/>
        </authorList>
    </citation>
    <scope>NUCLEOTIDE SEQUENCE</scope>
    <source>
        <strain evidence="1">CBS 990.96</strain>
    </source>
</reference>
<evidence type="ECO:0000313" key="1">
    <source>
        <dbReference type="EMBL" id="KAK4223278.1"/>
    </source>
</evidence>